<reference evidence="1 2" key="1">
    <citation type="journal article" date="2018" name="Mol. Biol. Evol.">
        <title>Broad Genomic Sampling Reveals a Smut Pathogenic Ancestry of the Fungal Clade Ustilaginomycotina.</title>
        <authorList>
            <person name="Kijpornyongpan T."/>
            <person name="Mondo S.J."/>
            <person name="Barry K."/>
            <person name="Sandor L."/>
            <person name="Lee J."/>
            <person name="Lipzen A."/>
            <person name="Pangilinan J."/>
            <person name="LaButti K."/>
            <person name="Hainaut M."/>
            <person name="Henrissat B."/>
            <person name="Grigoriev I.V."/>
            <person name="Spatafora J.W."/>
            <person name="Aime M.C."/>
        </authorList>
    </citation>
    <scope>NUCLEOTIDE SEQUENCE [LARGE SCALE GENOMIC DNA]</scope>
    <source>
        <strain evidence="1 2">SA 807</strain>
    </source>
</reference>
<keyword evidence="2" id="KW-1185">Reference proteome</keyword>
<organism evidence="1 2">
    <name type="scientific">Violaceomyces palustris</name>
    <dbReference type="NCBI Taxonomy" id="1673888"/>
    <lineage>
        <taxon>Eukaryota</taxon>
        <taxon>Fungi</taxon>
        <taxon>Dikarya</taxon>
        <taxon>Basidiomycota</taxon>
        <taxon>Ustilaginomycotina</taxon>
        <taxon>Ustilaginomycetes</taxon>
        <taxon>Violaceomycetales</taxon>
        <taxon>Violaceomycetaceae</taxon>
        <taxon>Violaceomyces</taxon>
    </lineage>
</organism>
<accession>A0ACD0P0Q8</accession>
<proteinExistence type="predicted"/>
<evidence type="ECO:0000313" key="2">
    <source>
        <dbReference type="Proteomes" id="UP000245626"/>
    </source>
</evidence>
<dbReference type="Proteomes" id="UP000245626">
    <property type="component" value="Unassembled WGS sequence"/>
</dbReference>
<sequence length="1877" mass="206901">MSQLLISELTALASEAKRKHSDIKQAADHALSELKAKPDLTLKAAQLGNGAEDNILLKPILLSCQTKTPKVVSLSMALLQRVILMKLAPSSAIPQIVDTLHQLLTPLNRVDVDVQLKILQIASALLSSYPSIHNELLSSTLLLCFKLQEGSKVAVVSSTAAATLRQSVMTVFDKVKEEDDVLDAIKDGGEDAPLAALTVELEKGSVTLFPCSRDAYLLFSDLCALASGEDAPFLSLSSLSKTFSLELIESVLTNHSKLFKPSMPSESKANSHPELLLILRSKTCPLLIKALSETPVFPTHLRLMRLLFLLLRQFSNELVLEVEILMNILLRFVQPSTREERHTFSLSSSPSTPMWQRVLALEVVRSLCSDPVFLRNLWVWYDSKAANAEQVDDSLRKSSLVFGKLVEALQTVALEGESILALNAAMIVDSQSRLSLNPDTPRKSRLRESMDRSYSGLYEAAAGVANAAISGVFSGSEADLKSGTEVLTASSAPSIQLIDQLDKAEPPAAASPALPKTYPQLLVLQSTLLLCQGLSGFVLPIFSSFANSRPQGSAPAPPAMTEADIQALSDPFERDSLSTAKSMIAFSGPMIRQILSFLLKIKSADPIFEEVLVAFRNFTNTTGALSLTVERDRMIFTLAAFSVPLPSQLTTTIHEEKVLGETGGVTVSERNLACLKIMTQVAYYLSGSLGRSWKGVLGYLCDAEALLERVAIASGHSRKVALVSGHEEADSDEMATTTLSSLTTSASMSMLDFKAGKELQVLVSATLEPSQLRGQIRRVFENSTALEQSAFQDFVTCLCELSREVAGVRSPAPPTSPSAKPTGQSAHGRQRSASGQSREPSEGANFIIDSIGLVTSLNIERLTRLQSDKGWDEIVGHLLDLCCAESGLPKWRIQSAEVLDSTLFSGMGIEPLSQAKEDKARIQRQVLDALAKQAILSERKAAATDVDVRRMGVETLQRILEAYGHALLLGWETIFEICSSVCKPSQGLKVSPTSVPSTPNPNSRRPNSLIKIGFASLQLVCSDFLSALDLDQLELCISCLTDYGSQQEDVNVALTANGTLWGVTAEMSGRQGGHEPASMTTEADSDDARRRPLTELWMYLLRCILRVTGDPRAEVRNGAISNLFRVLEQYGSSLDENVWQAIMWEILFPLHRSLEDTAIQAERDAPESDQTEAEERRNEAMGIAQSEPRQWDESRVLAFNSLGRVVRDLMMTKIVRCQDFERIWSCILDLIQRSFLMGPPPISQAAIRALSQILSVPLGRGSSENEVLKAWRSSWEMWSSVGSKIDARRASTDVEDGDSPKMEGRSRRPFTQANLLALIECFEPIYSVISAEFTLEQVELLISCLRKCIVYKESPDNQPDVDQMTPLQAAYRSTLASLKPIEGLPTLLLCDIADSLTLAFSLAQDESGTVNGEAATAAGKYPVTFVGLAKACIQETISSYTKWSDELGIYKDGAVERIFSSLAVPIKLKYDCPPPSQFSKAKKVRPLWQSSTEAFCQVSRRCCIFLDLRGNELEDDNYQGLWRRMTSVLTGCLDSDCWASLQLDEEIRLEDEEFDLRVLATLERDILPFLGSERVPRDLIENVARSLCRSSRLYHLQGGGEGVEGRARAGTSSPPPWVGSDREGGVKKETKVGTNGRQAGFESSERESRGGGYGTRSKIQALPRERFGYWSFDLLFLICSDRWKDRLEERKRIASIFLPTLLERSNSVLENYTLDSKVRGDQPFPRLREEELNFTLDRLSQLRIWRGTMSSMVVKDEGREDQDERDKSRQNLLGIIQRESDRAHLFSCYKLLCDLLMTLVPRSEDRMANVGTSLPNRWVPHPFGVEEEEQVQGGGVQVRVGKENVLESVSLDRRVGPVSSREIIRSLLDLVGKELGL</sequence>
<evidence type="ECO:0000313" key="1">
    <source>
        <dbReference type="EMBL" id="PWN51612.1"/>
    </source>
</evidence>
<dbReference type="EMBL" id="KZ819830">
    <property type="protein sequence ID" value="PWN51612.1"/>
    <property type="molecule type" value="Genomic_DNA"/>
</dbReference>
<name>A0ACD0P0Q8_9BASI</name>
<protein>
    <submittedName>
        <fullName evidence="1">Uncharacterized protein</fullName>
    </submittedName>
</protein>
<gene>
    <name evidence="1" type="ORF">IE53DRAFT_43521</name>
</gene>